<dbReference type="EMBL" id="JABXBU010002231">
    <property type="protein sequence ID" value="KAF8763336.1"/>
    <property type="molecule type" value="Genomic_DNA"/>
</dbReference>
<dbReference type="PANTHER" id="PTHR21166:SF2">
    <property type="entry name" value="CELL DIVISION CONTROL PROTEIN 24 OB DOMAIN-CONTAINING PROTEIN-RELATED"/>
    <property type="match status" value="1"/>
</dbReference>
<dbReference type="GO" id="GO:0003697">
    <property type="term" value="F:single-stranded DNA binding"/>
    <property type="evidence" value="ECO:0007669"/>
    <property type="project" value="TreeGrafter"/>
</dbReference>
<dbReference type="Proteomes" id="UP000807504">
    <property type="component" value="Unassembled WGS sequence"/>
</dbReference>
<dbReference type="InterPro" id="IPR012340">
    <property type="entry name" value="NA-bd_OB-fold"/>
</dbReference>
<dbReference type="Pfam" id="PF16900">
    <property type="entry name" value="REPA_OB_2"/>
    <property type="match status" value="1"/>
</dbReference>
<gene>
    <name evidence="6" type="ORF">HNY73_021531</name>
</gene>
<comment type="similarity">
    <text evidence="3">Belongs to the MEIOB family.</text>
</comment>
<dbReference type="InterPro" id="IPR031657">
    <property type="entry name" value="REPA_OB_2"/>
</dbReference>
<evidence type="ECO:0000259" key="5">
    <source>
        <dbReference type="Pfam" id="PF24903"/>
    </source>
</evidence>
<proteinExistence type="inferred from homology"/>
<sequence>MAWISDNYGFDFEDEATYQKVSISQLSSELSKGELWTEMVVARQDGVVGRKQPGRERYVLNFTVRDSPSDTINATCWGEEGAISTLSTTFAIGDIVKIKNPQVTERQTESEDEKFRPTVSSKYQLNISPQYSEITLCINEERRGYEKLLHYSMHRSSEILNLVDIIYNSQNAEGLSVNLLVAVRRIGTIQTVKTKDGREVKKLQLTVFDQSHPTFNILIWEEETAKFILKYCSKRSVVLISDIKINYNNYMKEIIGTSGSSTIFTPDPDIPDARVLYQYAMKITLPDDSVQNESKYADSSIIYTIEEILKLMNSSEIILSEIQGTLHAIITSFDIDSTNKISSFRCPGCIQLLQKKDDKCINGACEIGNGMKILPGEEMYDIPLSIADNTGCINRCLLLGQVAQNFLGVSVQEFSRLSDDDKTNLKWNYLFERVTIEFKITPSSTGNGRYNFRISSCKKCD</sequence>
<dbReference type="AlphaFoldDB" id="A0A8T0DYK1"/>
<reference evidence="6" key="1">
    <citation type="journal article" date="2020" name="bioRxiv">
        <title>Chromosome-level reference genome of the European wasp spider Argiope bruennichi: a resource for studies on range expansion and evolutionary adaptation.</title>
        <authorList>
            <person name="Sheffer M.M."/>
            <person name="Hoppe A."/>
            <person name="Krehenwinkel H."/>
            <person name="Uhl G."/>
            <person name="Kuss A.W."/>
            <person name="Jensen L."/>
            <person name="Jensen C."/>
            <person name="Gillespie R.G."/>
            <person name="Hoff K.J."/>
            <person name="Prost S."/>
        </authorList>
    </citation>
    <scope>NUCLEOTIDE SEQUENCE</scope>
</reference>
<dbReference type="Pfam" id="PF24903">
    <property type="entry name" value="OB_MEIOB_N"/>
    <property type="match status" value="1"/>
</dbReference>
<accession>A0A8T0DYK1</accession>
<evidence type="ECO:0000256" key="3">
    <source>
        <dbReference type="ARBA" id="ARBA00038329"/>
    </source>
</evidence>
<reference evidence="6" key="2">
    <citation type="submission" date="2020-06" db="EMBL/GenBank/DDBJ databases">
        <authorList>
            <person name="Sheffer M."/>
        </authorList>
    </citation>
    <scope>NUCLEOTIDE SEQUENCE</scope>
</reference>
<dbReference type="Gene3D" id="2.40.50.140">
    <property type="entry name" value="Nucleic acid-binding proteins"/>
    <property type="match status" value="3"/>
</dbReference>
<name>A0A8T0DYK1_ARGBR</name>
<keyword evidence="1" id="KW-0238">DNA-binding</keyword>
<feature type="domain" description="MEIOB-like N-terminal" evidence="5">
    <location>
        <begin position="18"/>
        <end position="152"/>
    </location>
</feature>
<dbReference type="InterPro" id="IPR052469">
    <property type="entry name" value="MEIOB"/>
</dbReference>
<keyword evidence="2" id="KW-0469">Meiosis</keyword>
<dbReference type="GO" id="GO:0008310">
    <property type="term" value="F:single-stranded DNA 3'-5' DNA exonuclease activity"/>
    <property type="evidence" value="ECO:0007669"/>
    <property type="project" value="TreeGrafter"/>
</dbReference>
<evidence type="ECO:0000313" key="7">
    <source>
        <dbReference type="Proteomes" id="UP000807504"/>
    </source>
</evidence>
<comment type="caution">
    <text evidence="6">The sequence shown here is derived from an EMBL/GenBank/DDBJ whole genome shotgun (WGS) entry which is preliminary data.</text>
</comment>
<evidence type="ECO:0000256" key="1">
    <source>
        <dbReference type="ARBA" id="ARBA00023125"/>
    </source>
</evidence>
<evidence type="ECO:0000313" key="6">
    <source>
        <dbReference type="EMBL" id="KAF8763336.1"/>
    </source>
</evidence>
<protein>
    <submittedName>
        <fullName evidence="6">Meiosis-specific with OB domain-containing</fullName>
    </submittedName>
</protein>
<dbReference type="GO" id="GO:0000712">
    <property type="term" value="P:resolution of meiotic recombination intermediates"/>
    <property type="evidence" value="ECO:0007669"/>
    <property type="project" value="TreeGrafter"/>
</dbReference>
<keyword evidence="7" id="KW-1185">Reference proteome</keyword>
<evidence type="ECO:0000256" key="2">
    <source>
        <dbReference type="ARBA" id="ARBA00023254"/>
    </source>
</evidence>
<feature type="domain" description="Replication protein A OB" evidence="4">
    <location>
        <begin position="176"/>
        <end position="263"/>
    </location>
</feature>
<organism evidence="6 7">
    <name type="scientific">Argiope bruennichi</name>
    <name type="common">Wasp spider</name>
    <name type="synonym">Aranea bruennichi</name>
    <dbReference type="NCBI Taxonomy" id="94029"/>
    <lineage>
        <taxon>Eukaryota</taxon>
        <taxon>Metazoa</taxon>
        <taxon>Ecdysozoa</taxon>
        <taxon>Arthropoda</taxon>
        <taxon>Chelicerata</taxon>
        <taxon>Arachnida</taxon>
        <taxon>Araneae</taxon>
        <taxon>Araneomorphae</taxon>
        <taxon>Entelegynae</taxon>
        <taxon>Araneoidea</taxon>
        <taxon>Araneidae</taxon>
        <taxon>Argiope</taxon>
    </lineage>
</organism>
<dbReference type="SUPFAM" id="SSF50249">
    <property type="entry name" value="Nucleic acid-binding proteins"/>
    <property type="match status" value="2"/>
</dbReference>
<evidence type="ECO:0000259" key="4">
    <source>
        <dbReference type="Pfam" id="PF16900"/>
    </source>
</evidence>
<dbReference type="InterPro" id="IPR056880">
    <property type="entry name" value="OB_MEIOB_N"/>
</dbReference>
<dbReference type="PANTHER" id="PTHR21166">
    <property type="entry name" value="CELL DIVISION CONTROL PROTEIN 24 OB DOMAIN-CONTAINING PROTEIN-RELATED"/>
    <property type="match status" value="1"/>
</dbReference>